<dbReference type="EMBL" id="JBFXLS010000063">
    <property type="protein sequence ID" value="KAL2821406.1"/>
    <property type="molecule type" value="Genomic_DNA"/>
</dbReference>
<accession>A0ABR4I0W6</accession>
<sequence>MPRATYRGLPFTKYADKIKNPQQDDARGGRIQSREDVVDHLWTNILVYYFQNPRPMTFSVERESYLLNNRRQKTDIAVVNLVGPDADMQKVLNFEAKCPLGPPNNRKPTDDERGEVRAQLRNNMGLARRADQSTQDIYGVVAIGTWARLYKLPGGETFLVPIRRCNGEFEFNVWKHHIAIQREMTRWAREIAEGASSTTSAQQQA</sequence>
<protein>
    <recommendedName>
        <fullName evidence="3">Fungal-type protein kinase domain-containing protein</fullName>
    </recommendedName>
</protein>
<organism evidence="1 2">
    <name type="scientific">Aspergillus cavernicola</name>
    <dbReference type="NCBI Taxonomy" id="176166"/>
    <lineage>
        <taxon>Eukaryota</taxon>
        <taxon>Fungi</taxon>
        <taxon>Dikarya</taxon>
        <taxon>Ascomycota</taxon>
        <taxon>Pezizomycotina</taxon>
        <taxon>Eurotiomycetes</taxon>
        <taxon>Eurotiomycetidae</taxon>
        <taxon>Eurotiales</taxon>
        <taxon>Aspergillaceae</taxon>
        <taxon>Aspergillus</taxon>
        <taxon>Aspergillus subgen. Nidulantes</taxon>
    </lineage>
</organism>
<name>A0ABR4I0W6_9EURO</name>
<dbReference type="Proteomes" id="UP001610335">
    <property type="component" value="Unassembled WGS sequence"/>
</dbReference>
<keyword evidence="2" id="KW-1185">Reference proteome</keyword>
<evidence type="ECO:0000313" key="1">
    <source>
        <dbReference type="EMBL" id="KAL2821406.1"/>
    </source>
</evidence>
<evidence type="ECO:0008006" key="3">
    <source>
        <dbReference type="Google" id="ProtNLM"/>
    </source>
</evidence>
<evidence type="ECO:0000313" key="2">
    <source>
        <dbReference type="Proteomes" id="UP001610335"/>
    </source>
</evidence>
<reference evidence="1 2" key="1">
    <citation type="submission" date="2024-07" db="EMBL/GenBank/DDBJ databases">
        <title>Section-level genome sequencing and comparative genomics of Aspergillus sections Usti and Cavernicolus.</title>
        <authorList>
            <consortium name="Lawrence Berkeley National Laboratory"/>
            <person name="Nybo J.L."/>
            <person name="Vesth T.C."/>
            <person name="Theobald S."/>
            <person name="Frisvad J.C."/>
            <person name="Larsen T.O."/>
            <person name="Kjaerboelling I."/>
            <person name="Rothschild-Mancinelli K."/>
            <person name="Lyhne E.K."/>
            <person name="Kogle M.E."/>
            <person name="Barry K."/>
            <person name="Clum A."/>
            <person name="Na H."/>
            <person name="Ledsgaard L."/>
            <person name="Lin J."/>
            <person name="Lipzen A."/>
            <person name="Kuo A."/>
            <person name="Riley R."/>
            <person name="Mondo S."/>
            <person name="LaButti K."/>
            <person name="Haridas S."/>
            <person name="Pangalinan J."/>
            <person name="Salamov A.A."/>
            <person name="Simmons B.A."/>
            <person name="Magnuson J.K."/>
            <person name="Chen J."/>
            <person name="Drula E."/>
            <person name="Henrissat B."/>
            <person name="Wiebenga A."/>
            <person name="Lubbers R.J."/>
            <person name="Gomes A.C."/>
            <person name="Makela M.R."/>
            <person name="Stajich J."/>
            <person name="Grigoriev I.V."/>
            <person name="Mortensen U.H."/>
            <person name="De vries R.P."/>
            <person name="Baker S.E."/>
            <person name="Andersen M.R."/>
        </authorList>
    </citation>
    <scope>NUCLEOTIDE SEQUENCE [LARGE SCALE GENOMIC DNA]</scope>
    <source>
        <strain evidence="1 2">CBS 600.67</strain>
    </source>
</reference>
<proteinExistence type="predicted"/>
<gene>
    <name evidence="1" type="ORF">BDW59DRAFT_164141</name>
</gene>
<comment type="caution">
    <text evidence="1">The sequence shown here is derived from an EMBL/GenBank/DDBJ whole genome shotgun (WGS) entry which is preliminary data.</text>
</comment>